<evidence type="ECO:0000313" key="4">
    <source>
        <dbReference type="Proteomes" id="UP001501074"/>
    </source>
</evidence>
<dbReference type="Gene3D" id="3.30.300.30">
    <property type="match status" value="1"/>
</dbReference>
<dbReference type="SUPFAM" id="SSF56801">
    <property type="entry name" value="Acetyl-CoA synthetase-like"/>
    <property type="match status" value="1"/>
</dbReference>
<evidence type="ECO:0000259" key="2">
    <source>
        <dbReference type="Pfam" id="PF13193"/>
    </source>
</evidence>
<keyword evidence="4" id="KW-1185">Reference proteome</keyword>
<dbReference type="Proteomes" id="UP001501074">
    <property type="component" value="Unassembled WGS sequence"/>
</dbReference>
<accession>A0ABP6Z4L5</accession>
<gene>
    <name evidence="3" type="ORF">GCM10022223_10200</name>
</gene>
<feature type="domain" description="AMP-binding enzyme C-terminal" evidence="2">
    <location>
        <begin position="2"/>
        <end position="57"/>
    </location>
</feature>
<dbReference type="InterPro" id="IPR045851">
    <property type="entry name" value="AMP-bd_C_sf"/>
</dbReference>
<comment type="caution">
    <text evidence="3">The sequence shown here is derived from an EMBL/GenBank/DDBJ whole genome shotgun (WGS) entry which is preliminary data.</text>
</comment>
<name>A0ABP6Z4L5_9ACTN</name>
<sequence>MVGVPDETTGEAVVAFRVLREPAGAQPESELEDEVRGHLGASSVPSAFTVIDRLPHTPGKSPAGDRPLLLVRDHANVPRGTLA</sequence>
<proteinExistence type="predicted"/>
<dbReference type="InterPro" id="IPR025110">
    <property type="entry name" value="AMP-bd_C"/>
</dbReference>
<evidence type="ECO:0000313" key="3">
    <source>
        <dbReference type="EMBL" id="GAA3596899.1"/>
    </source>
</evidence>
<organism evidence="3 4">
    <name type="scientific">Kineosporia mesophila</name>
    <dbReference type="NCBI Taxonomy" id="566012"/>
    <lineage>
        <taxon>Bacteria</taxon>
        <taxon>Bacillati</taxon>
        <taxon>Actinomycetota</taxon>
        <taxon>Actinomycetes</taxon>
        <taxon>Kineosporiales</taxon>
        <taxon>Kineosporiaceae</taxon>
        <taxon>Kineosporia</taxon>
    </lineage>
</organism>
<dbReference type="Pfam" id="PF13193">
    <property type="entry name" value="AMP-binding_C"/>
    <property type="match status" value="1"/>
</dbReference>
<dbReference type="EMBL" id="BAAAZO010000001">
    <property type="protein sequence ID" value="GAA3596899.1"/>
    <property type="molecule type" value="Genomic_DNA"/>
</dbReference>
<feature type="region of interest" description="Disordered" evidence="1">
    <location>
        <begin position="52"/>
        <end position="83"/>
    </location>
</feature>
<protein>
    <recommendedName>
        <fullName evidence="2">AMP-binding enzyme C-terminal domain-containing protein</fullName>
    </recommendedName>
</protein>
<evidence type="ECO:0000256" key="1">
    <source>
        <dbReference type="SAM" id="MobiDB-lite"/>
    </source>
</evidence>
<reference evidence="4" key="1">
    <citation type="journal article" date="2019" name="Int. J. Syst. Evol. Microbiol.">
        <title>The Global Catalogue of Microorganisms (GCM) 10K type strain sequencing project: providing services to taxonomists for standard genome sequencing and annotation.</title>
        <authorList>
            <consortium name="The Broad Institute Genomics Platform"/>
            <consortium name="The Broad Institute Genome Sequencing Center for Infectious Disease"/>
            <person name="Wu L."/>
            <person name="Ma J."/>
        </authorList>
    </citation>
    <scope>NUCLEOTIDE SEQUENCE [LARGE SCALE GENOMIC DNA]</scope>
    <source>
        <strain evidence="4">JCM 16902</strain>
    </source>
</reference>